<name>A0A3E2BJ39_9BACT</name>
<accession>A0A3E2BJ39</accession>
<dbReference type="AlphaFoldDB" id="A0A3E2BJ39"/>
<organism evidence="1 2">
    <name type="scientific">Candidatus Saccharicenans subterraneus</name>
    <dbReference type="NCBI Taxonomy" id="2508984"/>
    <lineage>
        <taxon>Bacteria</taxon>
        <taxon>Candidatus Aminicenantota</taxon>
        <taxon>Candidatus Aminicenantia</taxon>
        <taxon>Candidatus Aminicenantales</taxon>
        <taxon>Candidatus Saccharicenantaceae</taxon>
        <taxon>Candidatus Saccharicenans</taxon>
    </lineage>
</organism>
<protein>
    <submittedName>
        <fullName evidence="1">Uncharacterized protein</fullName>
    </submittedName>
</protein>
<evidence type="ECO:0000313" key="1">
    <source>
        <dbReference type="EMBL" id="RFT14763.1"/>
    </source>
</evidence>
<sequence>MSDYFNSSSTYFFYRILIIISTNFIKKEGTDEKAGHH</sequence>
<reference evidence="1 2" key="1">
    <citation type="submission" date="2018-08" db="EMBL/GenBank/DDBJ databases">
        <title>Genome analysis of the thermophilic bacterium of the candidate phylum Aminicenantes from deep subsurface aquifer revealed its physiology and ecological role.</title>
        <authorList>
            <person name="Kadnikov V.V."/>
            <person name="Mardanov A.V."/>
            <person name="Beletsky A.V."/>
            <person name="Karnachuk O.V."/>
            <person name="Ravin N.V."/>
        </authorList>
    </citation>
    <scope>NUCLEOTIDE SEQUENCE [LARGE SCALE GENOMIC DNA]</scope>
    <source>
        <strain evidence="1">BY38</strain>
    </source>
</reference>
<dbReference type="EMBL" id="QUAH01000021">
    <property type="protein sequence ID" value="RFT14763.1"/>
    <property type="molecule type" value="Genomic_DNA"/>
</dbReference>
<gene>
    <name evidence="1" type="ORF">OP8BY_2433</name>
</gene>
<evidence type="ECO:0000313" key="2">
    <source>
        <dbReference type="Proteomes" id="UP000257323"/>
    </source>
</evidence>
<comment type="caution">
    <text evidence="1">The sequence shown here is derived from an EMBL/GenBank/DDBJ whole genome shotgun (WGS) entry which is preliminary data.</text>
</comment>
<dbReference type="Proteomes" id="UP000257323">
    <property type="component" value="Unassembled WGS sequence"/>
</dbReference>
<proteinExistence type="predicted"/>